<reference evidence="1 2" key="1">
    <citation type="submission" date="2014-07" db="EMBL/GenBank/DDBJ databases">
        <title>Isolation and characterization of Rhizobium leguminosarum phages from western Canadian soils and complete genome sequences of rhizobiophages vB_RleS_L338C and vB_RleM_P10VF.</title>
        <authorList>
            <person name="Restrepo-Cordoba M."/>
            <person name="Halmillawewa A.P."/>
            <person name="Perry B."/>
            <person name="Hynes M.F."/>
            <person name="Yost C.K."/>
        </authorList>
    </citation>
    <scope>NUCLEOTIDE SEQUENCE [LARGE SCALE GENOMIC DNA]</scope>
</reference>
<gene>
    <name evidence="1" type="ORF">P10VF_021</name>
</gene>
<evidence type="ECO:0000313" key="2">
    <source>
        <dbReference type="Proteomes" id="UP000204140"/>
    </source>
</evidence>
<sequence length="85" mass="10071">MSDHEEEVKEKDIWELRKCCISCEYYSSGHNECRRFPPVPVKYTSISFQGYDRVENEALAWMYPNVEVDHPICGEHVMRPQFRGS</sequence>
<name>A0A076YN52_9CAUD</name>
<evidence type="ECO:0000313" key="1">
    <source>
        <dbReference type="EMBL" id="AIK68234.1"/>
    </source>
</evidence>
<organism evidence="1 2">
    <name type="scientific">Rhizobium phage vB_RleM_P10VF</name>
    <dbReference type="NCBI Taxonomy" id="1527770"/>
    <lineage>
        <taxon>Viruses</taxon>
        <taxon>Duplodnaviria</taxon>
        <taxon>Heunggongvirae</taxon>
        <taxon>Uroviricota</taxon>
        <taxon>Caudoviricetes</taxon>
        <taxon>Pootjesviridae</taxon>
        <taxon>Innesvirus</taxon>
        <taxon>Innesvirus P10VF</taxon>
    </lineage>
</organism>
<keyword evidence="2" id="KW-1185">Reference proteome</keyword>
<proteinExistence type="predicted"/>
<dbReference type="Proteomes" id="UP000204140">
    <property type="component" value="Segment"/>
</dbReference>
<dbReference type="EMBL" id="KM199770">
    <property type="protein sequence ID" value="AIK68234.1"/>
    <property type="molecule type" value="Genomic_DNA"/>
</dbReference>
<dbReference type="GeneID" id="22109570"/>
<dbReference type="RefSeq" id="YP_009099760.1">
    <property type="nucleotide sequence ID" value="NC_025429.1"/>
</dbReference>
<protein>
    <submittedName>
        <fullName evidence="1">Uncharacterized protein</fullName>
    </submittedName>
</protein>
<accession>A0A076YN52</accession>
<dbReference type="KEGG" id="vg:22109570"/>